<dbReference type="EMBL" id="CP070228">
    <property type="protein sequence ID" value="QRV02470.1"/>
    <property type="molecule type" value="Genomic_DNA"/>
</dbReference>
<dbReference type="RefSeq" id="WP_204424936.1">
    <property type="nucleotide sequence ID" value="NZ_CP070228.1"/>
</dbReference>
<dbReference type="SUPFAM" id="SSF52540">
    <property type="entry name" value="P-loop containing nucleoside triphosphate hydrolases"/>
    <property type="match status" value="1"/>
</dbReference>
<dbReference type="Proteomes" id="UP000602653">
    <property type="component" value="Chromosome"/>
</dbReference>
<name>A0ABX7II02_9ACTO</name>
<accession>A0ABX7II02</accession>
<proteinExistence type="predicted"/>
<gene>
    <name evidence="1" type="ORF">JTE88_01555</name>
</gene>
<sequence>MSVLLCLPTQIDSAVIEMLAESGETHLIARRCADLAEVLAGARARIATLAVISEDADFLDLTLISELRQYVGVAIVARPCAESGRSATSSTYSSRDLRAFGNVEILSPLPIEIVARIRAVQTIAEFSPHQLHNGNTSKENNEGSLVAVWGPEGSHGRSTLIRDCAVLMAQKDQVRVVDGDVRSPSLAQFFDVEESSGIIGVARMIDQGKKPDIDAIFSELSAEFCGVELLAGMNTGQRWREISRPVADRIWPVACADCALTMVDLAGGLDEHGERIDRWALSRSALERADIVIHVASATPIGLRRLIEHWDSSREQGFAHEAIVLTGVRSTALGVSPMFHARDVLHTVGITDIPIFGVREERGRLDRVLLSGTATTRAYPKSGYSRDLERVCAWIEDRMRLCASISP</sequence>
<reference evidence="1 2" key="1">
    <citation type="submission" date="2021-02" db="EMBL/GenBank/DDBJ databases">
        <title>Complete Genome Sequence of Arcanobacterium phocisimile strain DSM 26142T from a harbour seal.</title>
        <authorList>
            <person name="Borowiak M."/>
            <person name="Alssahen M."/>
            <person name="Malorny B."/>
            <person name="Laemmler C."/>
            <person name="Siebert U."/>
            <person name="Ploetz M."/>
            <person name="Abdulmawjood A."/>
        </authorList>
    </citation>
    <scope>NUCLEOTIDE SEQUENCE [LARGE SCALE GENOMIC DNA]</scope>
    <source>
        <strain evidence="1 2">DSM 26142</strain>
    </source>
</reference>
<dbReference type="InterPro" id="IPR027417">
    <property type="entry name" value="P-loop_NTPase"/>
</dbReference>
<keyword evidence="2" id="KW-1185">Reference proteome</keyword>
<dbReference type="Gene3D" id="3.40.50.300">
    <property type="entry name" value="P-loop containing nucleotide triphosphate hydrolases"/>
    <property type="match status" value="1"/>
</dbReference>
<protein>
    <recommendedName>
        <fullName evidence="3">MinD-like ATPase involved in chromosome partitioning or flagellar assembly</fullName>
    </recommendedName>
</protein>
<organism evidence="1 2">
    <name type="scientific">Arcanobacterium phocisimile</name>
    <dbReference type="NCBI Taxonomy" id="1302235"/>
    <lineage>
        <taxon>Bacteria</taxon>
        <taxon>Bacillati</taxon>
        <taxon>Actinomycetota</taxon>
        <taxon>Actinomycetes</taxon>
        <taxon>Actinomycetales</taxon>
        <taxon>Actinomycetaceae</taxon>
        <taxon>Arcanobacterium</taxon>
    </lineage>
</organism>
<evidence type="ECO:0000313" key="1">
    <source>
        <dbReference type="EMBL" id="QRV02470.1"/>
    </source>
</evidence>
<evidence type="ECO:0008006" key="3">
    <source>
        <dbReference type="Google" id="ProtNLM"/>
    </source>
</evidence>
<evidence type="ECO:0000313" key="2">
    <source>
        <dbReference type="Proteomes" id="UP000602653"/>
    </source>
</evidence>